<dbReference type="EMBL" id="SZYD01000006">
    <property type="protein sequence ID" value="KAD5960354.1"/>
    <property type="molecule type" value="Genomic_DNA"/>
</dbReference>
<keyword evidence="3" id="KW-1185">Reference proteome</keyword>
<organism evidence="2 3">
    <name type="scientific">Mikania micrantha</name>
    <name type="common">bitter vine</name>
    <dbReference type="NCBI Taxonomy" id="192012"/>
    <lineage>
        <taxon>Eukaryota</taxon>
        <taxon>Viridiplantae</taxon>
        <taxon>Streptophyta</taxon>
        <taxon>Embryophyta</taxon>
        <taxon>Tracheophyta</taxon>
        <taxon>Spermatophyta</taxon>
        <taxon>Magnoliopsida</taxon>
        <taxon>eudicotyledons</taxon>
        <taxon>Gunneridae</taxon>
        <taxon>Pentapetalae</taxon>
        <taxon>asterids</taxon>
        <taxon>campanulids</taxon>
        <taxon>Asterales</taxon>
        <taxon>Asteraceae</taxon>
        <taxon>Asteroideae</taxon>
        <taxon>Heliantheae alliance</taxon>
        <taxon>Eupatorieae</taxon>
        <taxon>Mikania</taxon>
    </lineage>
</organism>
<name>A0A5N6P548_9ASTR</name>
<reference evidence="2 3" key="1">
    <citation type="submission" date="2019-05" db="EMBL/GenBank/DDBJ databases">
        <title>Mikania micrantha, genome provides insights into the molecular mechanism of rapid growth.</title>
        <authorList>
            <person name="Liu B."/>
        </authorList>
    </citation>
    <scope>NUCLEOTIDE SEQUENCE [LARGE SCALE GENOMIC DNA]</scope>
    <source>
        <strain evidence="2">NLD-2019</strain>
        <tissue evidence="2">Leaf</tissue>
    </source>
</reference>
<dbReference type="Proteomes" id="UP000326396">
    <property type="component" value="Linkage Group LG14"/>
</dbReference>
<evidence type="ECO:0000313" key="3">
    <source>
        <dbReference type="Proteomes" id="UP000326396"/>
    </source>
</evidence>
<accession>A0A5N6P548</accession>
<proteinExistence type="predicted"/>
<sequence>MGRGSSIDLMFLHQHRHRLSIDHLTHTHLRVVLRFQPSIKLVEINYQMPRSKTHHYHLHPIPLYLGDLVAVGEELMSLAGVGKELMGLHVAENTKEYEDYPSDNESTDDDNSMEEHLRDYEATDFDDDDEMDIWNEELREVRIGMYFRSKDELMHADRL</sequence>
<gene>
    <name evidence="2" type="ORF">E3N88_11826</name>
</gene>
<feature type="region of interest" description="Disordered" evidence="1">
    <location>
        <begin position="94"/>
        <end position="114"/>
    </location>
</feature>
<dbReference type="AlphaFoldDB" id="A0A5N6P548"/>
<protein>
    <submittedName>
        <fullName evidence="2">Uncharacterized protein</fullName>
    </submittedName>
</protein>
<comment type="caution">
    <text evidence="2">The sequence shown here is derived from an EMBL/GenBank/DDBJ whole genome shotgun (WGS) entry which is preliminary data.</text>
</comment>
<feature type="compositionally biased region" description="Acidic residues" evidence="1">
    <location>
        <begin position="99"/>
        <end position="112"/>
    </location>
</feature>
<evidence type="ECO:0000313" key="2">
    <source>
        <dbReference type="EMBL" id="KAD5960354.1"/>
    </source>
</evidence>
<evidence type="ECO:0000256" key="1">
    <source>
        <dbReference type="SAM" id="MobiDB-lite"/>
    </source>
</evidence>